<sequence length="224" mass="25065">MTGCRSNLLSYILLVLLTAQTATCSCQPKLQTCDILEYAATPRTILKDETAAWEEVLLFTCFNVQPNTLITVYEAKSSEDRNKIQCGDRWAFRYENGLHVNISLKWNPIEKECNDSFCVVVSRKGTKMYFTGPLQISFNQSNPDQVIGLETELPTDSVLPLSDYAKALLKLYVSGILDELAIRRILLLKLTQKPCKIEDKVNVRIAPLGSCATLNIVVSSSNVH</sequence>
<organism evidence="2 3">
    <name type="scientific">Gracilariopsis chorda</name>
    <dbReference type="NCBI Taxonomy" id="448386"/>
    <lineage>
        <taxon>Eukaryota</taxon>
        <taxon>Rhodophyta</taxon>
        <taxon>Florideophyceae</taxon>
        <taxon>Rhodymeniophycidae</taxon>
        <taxon>Gracilariales</taxon>
        <taxon>Gracilariaceae</taxon>
        <taxon>Gracilariopsis</taxon>
    </lineage>
</organism>
<evidence type="ECO:0000256" key="1">
    <source>
        <dbReference type="SAM" id="SignalP"/>
    </source>
</evidence>
<gene>
    <name evidence="2" type="ORF">BWQ96_07672</name>
</gene>
<proteinExistence type="predicted"/>
<dbReference type="Proteomes" id="UP000247409">
    <property type="component" value="Unassembled WGS sequence"/>
</dbReference>
<keyword evidence="1" id="KW-0732">Signal</keyword>
<name>A0A2V3IKH4_9FLOR</name>
<keyword evidence="3" id="KW-1185">Reference proteome</keyword>
<dbReference type="EMBL" id="NBIV01000157">
    <property type="protein sequence ID" value="PXF42577.1"/>
    <property type="molecule type" value="Genomic_DNA"/>
</dbReference>
<dbReference type="AlphaFoldDB" id="A0A2V3IKH4"/>
<comment type="caution">
    <text evidence="2">The sequence shown here is derived from an EMBL/GenBank/DDBJ whole genome shotgun (WGS) entry which is preliminary data.</text>
</comment>
<protein>
    <submittedName>
        <fullName evidence="2">Uncharacterized protein</fullName>
    </submittedName>
</protein>
<evidence type="ECO:0000313" key="2">
    <source>
        <dbReference type="EMBL" id="PXF42577.1"/>
    </source>
</evidence>
<evidence type="ECO:0000313" key="3">
    <source>
        <dbReference type="Proteomes" id="UP000247409"/>
    </source>
</evidence>
<dbReference type="PROSITE" id="PS51257">
    <property type="entry name" value="PROKAR_LIPOPROTEIN"/>
    <property type="match status" value="1"/>
</dbReference>
<accession>A0A2V3IKH4</accession>
<feature type="signal peptide" evidence="1">
    <location>
        <begin position="1"/>
        <end position="24"/>
    </location>
</feature>
<feature type="chain" id="PRO_5016140622" evidence="1">
    <location>
        <begin position="25"/>
        <end position="224"/>
    </location>
</feature>
<reference evidence="2 3" key="1">
    <citation type="journal article" date="2018" name="Mol. Biol. Evol.">
        <title>Analysis of the draft genome of the red seaweed Gracilariopsis chorda provides insights into genome size evolution in Rhodophyta.</title>
        <authorList>
            <person name="Lee J."/>
            <person name="Yang E.C."/>
            <person name="Graf L."/>
            <person name="Yang J.H."/>
            <person name="Qiu H."/>
            <person name="Zel Zion U."/>
            <person name="Chan C.X."/>
            <person name="Stephens T.G."/>
            <person name="Weber A.P.M."/>
            <person name="Boo G.H."/>
            <person name="Boo S.M."/>
            <person name="Kim K.M."/>
            <person name="Shin Y."/>
            <person name="Jung M."/>
            <person name="Lee S.J."/>
            <person name="Yim H.S."/>
            <person name="Lee J.H."/>
            <person name="Bhattacharya D."/>
            <person name="Yoon H.S."/>
        </authorList>
    </citation>
    <scope>NUCLEOTIDE SEQUENCE [LARGE SCALE GENOMIC DNA]</scope>
    <source>
        <strain evidence="2 3">SKKU-2015</strain>
        <tissue evidence="2">Whole body</tissue>
    </source>
</reference>